<dbReference type="InterPro" id="IPR058548">
    <property type="entry name" value="MlaB-like_STAS"/>
</dbReference>
<dbReference type="PROSITE" id="PS50801">
    <property type="entry name" value="STAS"/>
    <property type="match status" value="1"/>
</dbReference>
<organism evidence="3 4">
    <name type="scientific">Streptomyces sudanensis</name>
    <dbReference type="NCBI Taxonomy" id="436397"/>
    <lineage>
        <taxon>Bacteria</taxon>
        <taxon>Bacillati</taxon>
        <taxon>Actinomycetota</taxon>
        <taxon>Actinomycetes</taxon>
        <taxon>Kitasatosporales</taxon>
        <taxon>Streptomycetaceae</taxon>
        <taxon>Streptomyces</taxon>
    </lineage>
</organism>
<dbReference type="RefSeq" id="WP_010473098.1">
    <property type="nucleotide sequence ID" value="NZ_CP095474.1"/>
</dbReference>
<dbReference type="Pfam" id="PF13466">
    <property type="entry name" value="STAS_2"/>
    <property type="match status" value="1"/>
</dbReference>
<gene>
    <name evidence="3" type="ORF">MW084_23805</name>
</gene>
<dbReference type="Gene3D" id="3.30.750.24">
    <property type="entry name" value="STAS domain"/>
    <property type="match status" value="1"/>
</dbReference>
<evidence type="ECO:0000313" key="3">
    <source>
        <dbReference type="EMBL" id="URN18471.1"/>
    </source>
</evidence>
<dbReference type="EMBL" id="CP095474">
    <property type="protein sequence ID" value="URN18471.1"/>
    <property type="molecule type" value="Genomic_DNA"/>
</dbReference>
<dbReference type="Proteomes" id="UP001056383">
    <property type="component" value="Chromosome"/>
</dbReference>
<evidence type="ECO:0000259" key="2">
    <source>
        <dbReference type="PROSITE" id="PS50801"/>
    </source>
</evidence>
<proteinExistence type="predicted"/>
<protein>
    <submittedName>
        <fullName evidence="3">STAS domain-containing protein</fullName>
    </submittedName>
</protein>
<evidence type="ECO:0000256" key="1">
    <source>
        <dbReference type="SAM" id="MobiDB-lite"/>
    </source>
</evidence>
<dbReference type="SUPFAM" id="SSF52091">
    <property type="entry name" value="SpoIIaa-like"/>
    <property type="match status" value="1"/>
</dbReference>
<evidence type="ECO:0000313" key="4">
    <source>
        <dbReference type="Proteomes" id="UP001056383"/>
    </source>
</evidence>
<dbReference type="CDD" id="cd07043">
    <property type="entry name" value="STAS_anti-anti-sigma_factors"/>
    <property type="match status" value="1"/>
</dbReference>
<accession>A0ABY4THX0</accession>
<feature type="region of interest" description="Disordered" evidence="1">
    <location>
        <begin position="107"/>
        <end position="128"/>
    </location>
</feature>
<keyword evidence="4" id="KW-1185">Reference proteome</keyword>
<name>A0ABY4THX0_9ACTN</name>
<reference evidence="3" key="1">
    <citation type="submission" date="2022-04" db="EMBL/GenBank/DDBJ databases">
        <title>Systematic whole-genome sequencing reveals an unexpected diversity among actinomycetoma pathogens and provides insights into their antibacterial susceptibilities.</title>
        <authorList>
            <person name="Watson A.K."/>
            <person name="Kepplinger B."/>
            <person name="Bakhiet S.M."/>
            <person name="Mhmoud N.A."/>
            <person name="Chapman J."/>
            <person name="Allenby N."/>
            <person name="Mickiewicz K."/>
            <person name="Goodfellow M."/>
            <person name="Fahal A.H."/>
            <person name="Errington J."/>
        </authorList>
    </citation>
    <scope>NUCLEOTIDE SEQUENCE</scope>
    <source>
        <strain evidence="3">SD 504</strain>
    </source>
</reference>
<dbReference type="InterPro" id="IPR002645">
    <property type="entry name" value="STAS_dom"/>
</dbReference>
<feature type="domain" description="STAS" evidence="2">
    <location>
        <begin position="22"/>
        <end position="109"/>
    </location>
</feature>
<dbReference type="InterPro" id="IPR036513">
    <property type="entry name" value="STAS_dom_sf"/>
</dbReference>
<sequence length="128" mass="13842">MTTSPDDSLRLTVTDGGRELCLALAGDLDYDTAEDLTHAVREYLAEHPAPDVLSVDCARLAFCDSTGLAALLMVRRLTAGTGTALHLRDRPALLDRLLEQTGTFDHLVGTGRAGERDTEAQTRPPRQP</sequence>